<feature type="transmembrane region" description="Helical" evidence="1">
    <location>
        <begin position="6"/>
        <end position="24"/>
    </location>
</feature>
<evidence type="ECO:0000313" key="3">
    <source>
        <dbReference type="Proteomes" id="UP000198480"/>
    </source>
</evidence>
<evidence type="ECO:0000313" key="2">
    <source>
        <dbReference type="EMBL" id="SNS74523.1"/>
    </source>
</evidence>
<dbReference type="Proteomes" id="UP000198480">
    <property type="component" value="Unassembled WGS sequence"/>
</dbReference>
<proteinExistence type="predicted"/>
<organism evidence="2 3">
    <name type="scientific">Belliella buryatensis</name>
    <dbReference type="NCBI Taxonomy" id="1500549"/>
    <lineage>
        <taxon>Bacteria</taxon>
        <taxon>Pseudomonadati</taxon>
        <taxon>Bacteroidota</taxon>
        <taxon>Cytophagia</taxon>
        <taxon>Cytophagales</taxon>
        <taxon>Cyclobacteriaceae</taxon>
        <taxon>Belliella</taxon>
    </lineage>
</organism>
<keyword evidence="1" id="KW-0812">Transmembrane</keyword>
<protein>
    <submittedName>
        <fullName evidence="2">Uncharacterized protein</fullName>
    </submittedName>
</protein>
<name>A0A239H142_9BACT</name>
<sequence>MKTSVLNLVRGGVFVLAAVFAFAFTQPLSIMNGFGAERDANGDIVQFHDISLLNPQDYDCIGTSEGCIYEEADEESDVITPGLFVLTNR</sequence>
<dbReference type="RefSeq" id="WP_089242460.1">
    <property type="nucleotide sequence ID" value="NZ_FZOK01000021.1"/>
</dbReference>
<keyword evidence="3" id="KW-1185">Reference proteome</keyword>
<evidence type="ECO:0000256" key="1">
    <source>
        <dbReference type="SAM" id="Phobius"/>
    </source>
</evidence>
<accession>A0A239H142</accession>
<reference evidence="3" key="1">
    <citation type="submission" date="2017-06" db="EMBL/GenBank/DDBJ databases">
        <authorList>
            <person name="Varghese N."/>
            <person name="Submissions S."/>
        </authorList>
    </citation>
    <scope>NUCLEOTIDE SEQUENCE [LARGE SCALE GENOMIC DNA]</scope>
    <source>
        <strain evidence="3">5C</strain>
    </source>
</reference>
<dbReference type="AlphaFoldDB" id="A0A239H142"/>
<keyword evidence="1" id="KW-1133">Transmembrane helix</keyword>
<gene>
    <name evidence="2" type="ORF">SAMN06295967_12118</name>
</gene>
<dbReference type="EMBL" id="FZOK01000021">
    <property type="protein sequence ID" value="SNS74523.1"/>
    <property type="molecule type" value="Genomic_DNA"/>
</dbReference>
<keyword evidence="1" id="KW-0472">Membrane</keyword>